<protein>
    <submittedName>
        <fullName evidence="1">Uncharacterized protein</fullName>
    </submittedName>
</protein>
<name>A0ABX1FVD2_9PSEU</name>
<accession>A0ABX1FVD2</accession>
<proteinExistence type="predicted"/>
<sequence length="134" mass="14650">MLSGAENDPALRIARTRYEGTLMLTTLAAAGLHGDAEVPITVVSLGDIAWLHTPFELFASIGLRIRAASPFAHTRVIGYTDGYLGYLPDHDAYRDGLYESYIALVEQGAADVVVDRCVELLHAHRDRRAVVKTV</sequence>
<evidence type="ECO:0000313" key="2">
    <source>
        <dbReference type="Proteomes" id="UP001515943"/>
    </source>
</evidence>
<dbReference type="Proteomes" id="UP001515943">
    <property type="component" value="Unassembled WGS sequence"/>
</dbReference>
<comment type="caution">
    <text evidence="1">The sequence shown here is derived from an EMBL/GenBank/DDBJ whole genome shotgun (WGS) entry which is preliminary data.</text>
</comment>
<organism evidence="1 2">
    <name type="scientific">Lentzea indica</name>
    <dbReference type="NCBI Taxonomy" id="2604800"/>
    <lineage>
        <taxon>Bacteria</taxon>
        <taxon>Bacillati</taxon>
        <taxon>Actinomycetota</taxon>
        <taxon>Actinomycetes</taxon>
        <taxon>Pseudonocardiales</taxon>
        <taxon>Pseudonocardiaceae</taxon>
        <taxon>Lentzea</taxon>
    </lineage>
</organism>
<evidence type="ECO:0000313" key="1">
    <source>
        <dbReference type="EMBL" id="NKE62972.1"/>
    </source>
</evidence>
<reference evidence="1 2" key="1">
    <citation type="submission" date="2019-08" db="EMBL/GenBank/DDBJ databases">
        <title>Lentzea from Indian Himalayas.</title>
        <authorList>
            <person name="Mandal S."/>
            <person name="Mallick Gupta A."/>
            <person name="Maiti P.K."/>
            <person name="Sarkar J."/>
            <person name="Mandal S."/>
        </authorList>
    </citation>
    <scope>NUCLEOTIDE SEQUENCE [LARGE SCALE GENOMIC DNA]</scope>
    <source>
        <strain evidence="1 2">PSKA42</strain>
    </source>
</reference>
<keyword evidence="2" id="KW-1185">Reference proteome</keyword>
<gene>
    <name evidence="1" type="ORF">FXN61_42135</name>
</gene>
<dbReference type="EMBL" id="VSRL01000303">
    <property type="protein sequence ID" value="NKE62972.1"/>
    <property type="molecule type" value="Genomic_DNA"/>
</dbReference>